<dbReference type="RefSeq" id="WP_092017776.1">
    <property type="nucleotide sequence ID" value="NZ_FOXH01000007.1"/>
</dbReference>
<dbReference type="AlphaFoldDB" id="A0A1I5UH51"/>
<dbReference type="GO" id="GO:0003755">
    <property type="term" value="F:peptidyl-prolyl cis-trans isomerase activity"/>
    <property type="evidence" value="ECO:0007669"/>
    <property type="project" value="UniProtKB-UniRule"/>
</dbReference>
<evidence type="ECO:0000313" key="9">
    <source>
        <dbReference type="EMBL" id="SFP93946.1"/>
    </source>
</evidence>
<evidence type="ECO:0000256" key="7">
    <source>
        <dbReference type="SAM" id="SignalP"/>
    </source>
</evidence>
<protein>
    <recommendedName>
        <fullName evidence="6">Peptidyl-prolyl cis-trans isomerase</fullName>
        <ecNumber evidence="6">5.2.1.8</ecNumber>
    </recommendedName>
</protein>
<gene>
    <name evidence="9" type="ORF">SAMN04515674_107151</name>
</gene>
<dbReference type="InterPro" id="IPR046357">
    <property type="entry name" value="PPIase_dom_sf"/>
</dbReference>
<dbReference type="PROSITE" id="PS51257">
    <property type="entry name" value="PROKAR_LIPOPROTEIN"/>
    <property type="match status" value="1"/>
</dbReference>
<dbReference type="PANTHER" id="PTHR43811:SF19">
    <property type="entry name" value="39 KDA FK506-BINDING NUCLEAR PROTEIN"/>
    <property type="match status" value="1"/>
</dbReference>
<dbReference type="PANTHER" id="PTHR43811">
    <property type="entry name" value="FKBP-TYPE PEPTIDYL-PROLYL CIS-TRANS ISOMERASE FKPA"/>
    <property type="match status" value="1"/>
</dbReference>
<dbReference type="OrthoDB" id="979394at2"/>
<comment type="similarity">
    <text evidence="2 6">Belongs to the FKBP-type PPIase family.</text>
</comment>
<dbReference type="InterPro" id="IPR001179">
    <property type="entry name" value="PPIase_FKBP_dom"/>
</dbReference>
<keyword evidence="7" id="KW-0732">Signal</keyword>
<evidence type="ECO:0000256" key="1">
    <source>
        <dbReference type="ARBA" id="ARBA00000971"/>
    </source>
</evidence>
<evidence type="ECO:0000259" key="8">
    <source>
        <dbReference type="PROSITE" id="PS50059"/>
    </source>
</evidence>
<keyword evidence="10" id="KW-1185">Reference proteome</keyword>
<feature type="chain" id="PRO_5011619066" description="Peptidyl-prolyl cis-trans isomerase" evidence="7">
    <location>
        <begin position="24"/>
        <end position="284"/>
    </location>
</feature>
<feature type="signal peptide" evidence="7">
    <location>
        <begin position="1"/>
        <end position="23"/>
    </location>
</feature>
<dbReference type="PROSITE" id="PS50059">
    <property type="entry name" value="FKBP_PPIASE"/>
    <property type="match status" value="1"/>
</dbReference>
<evidence type="ECO:0000256" key="2">
    <source>
        <dbReference type="ARBA" id="ARBA00006577"/>
    </source>
</evidence>
<dbReference type="SUPFAM" id="SSF54534">
    <property type="entry name" value="FKBP-like"/>
    <property type="match status" value="2"/>
</dbReference>
<sequence>MKKSNIIKALCFLSLCVGLGACLSNVELEDDVRKKEMDAQIVAYLAKNNITTATKLGNGSYYFKSLSLNTARQPKQYDSIIVNYTLSDLSGKVLETTSTPFIYRYGFSSPIFNQLISLMKEGEKASVVLPGTAQAFDNLPAYAPLRCDIQSFRIRNEDDLINDFIAGRKLTVTDTSNNGLRYIRVEPGFGDVLASGKVAKVKYVGRFLNGSAFDGNYSTTDSLSVTIGATGSLVTGFQKGVEKMKIGEKAYLVFPSSLGYGTTGSSSIPGNTPLWFEVKLVGSN</sequence>
<comment type="catalytic activity">
    <reaction evidence="1 5 6">
        <text>[protein]-peptidylproline (omega=180) = [protein]-peptidylproline (omega=0)</text>
        <dbReference type="Rhea" id="RHEA:16237"/>
        <dbReference type="Rhea" id="RHEA-COMP:10747"/>
        <dbReference type="Rhea" id="RHEA-COMP:10748"/>
        <dbReference type="ChEBI" id="CHEBI:83833"/>
        <dbReference type="ChEBI" id="CHEBI:83834"/>
        <dbReference type="EC" id="5.2.1.8"/>
    </reaction>
</comment>
<dbReference type="EMBL" id="FOXH01000007">
    <property type="protein sequence ID" value="SFP93946.1"/>
    <property type="molecule type" value="Genomic_DNA"/>
</dbReference>
<reference evidence="9 10" key="1">
    <citation type="submission" date="2016-10" db="EMBL/GenBank/DDBJ databases">
        <authorList>
            <person name="de Groot N.N."/>
        </authorList>
    </citation>
    <scope>NUCLEOTIDE SEQUENCE [LARGE SCALE GENOMIC DNA]</scope>
    <source>
        <strain evidence="10">E92,LMG 26720,CCM 7988</strain>
    </source>
</reference>
<feature type="domain" description="PPIase FKBP-type" evidence="8">
    <location>
        <begin position="196"/>
        <end position="284"/>
    </location>
</feature>
<evidence type="ECO:0000256" key="4">
    <source>
        <dbReference type="ARBA" id="ARBA00023235"/>
    </source>
</evidence>
<evidence type="ECO:0000256" key="5">
    <source>
        <dbReference type="PROSITE-ProRule" id="PRU00277"/>
    </source>
</evidence>
<proteinExistence type="inferred from homology"/>
<keyword evidence="3 5" id="KW-0697">Rotamase</keyword>
<name>A0A1I5UH51_9BACT</name>
<evidence type="ECO:0000313" key="10">
    <source>
        <dbReference type="Proteomes" id="UP000199306"/>
    </source>
</evidence>
<evidence type="ECO:0000256" key="6">
    <source>
        <dbReference type="RuleBase" id="RU003915"/>
    </source>
</evidence>
<dbReference type="EC" id="5.2.1.8" evidence="6"/>
<dbReference type="Gene3D" id="3.10.50.40">
    <property type="match status" value="2"/>
</dbReference>
<dbReference type="Pfam" id="PF00254">
    <property type="entry name" value="FKBP_C"/>
    <property type="match status" value="1"/>
</dbReference>
<keyword evidence="4 5" id="KW-0413">Isomerase</keyword>
<accession>A0A1I5UH51</accession>
<dbReference type="Proteomes" id="UP000199306">
    <property type="component" value="Unassembled WGS sequence"/>
</dbReference>
<organism evidence="9 10">
    <name type="scientific">Pseudarcicella hirudinis</name>
    <dbReference type="NCBI Taxonomy" id="1079859"/>
    <lineage>
        <taxon>Bacteria</taxon>
        <taxon>Pseudomonadati</taxon>
        <taxon>Bacteroidota</taxon>
        <taxon>Cytophagia</taxon>
        <taxon>Cytophagales</taxon>
        <taxon>Flectobacillaceae</taxon>
        <taxon>Pseudarcicella</taxon>
    </lineage>
</organism>
<evidence type="ECO:0000256" key="3">
    <source>
        <dbReference type="ARBA" id="ARBA00023110"/>
    </source>
</evidence>
<dbReference type="STRING" id="1079859.SAMN04515674_107151"/>